<evidence type="ECO:0000313" key="2">
    <source>
        <dbReference type="Proteomes" id="UP000237947"/>
    </source>
</evidence>
<evidence type="ECO:0008006" key="3">
    <source>
        <dbReference type="Google" id="ProtNLM"/>
    </source>
</evidence>
<dbReference type="Gene3D" id="2.60.120.1390">
    <property type="match status" value="1"/>
</dbReference>
<sequence length="374" mass="42891">MFSPFNQTISSMPLLDKGVSRAITAENPKGEKGAGGQAYHPVLGQGRKGSPAIKLVKAGETVTLADIEGAGIINHMWITVTPKTDYNNMYVLRDIVLKMYWDGEENPSVEVPLGDFFCLGFGAVYKVNSALVSVNTRGGMNSYFQMPFKKAARIEIENQHRVDIPMFFYQIDYTLYPEGFSDDLDLAYFHAQWRRTPITTPGEDHVILDGVKGRGKYIGTFFSIQTLNRFWWGEGEVKFYIDGDGDFPTICGTGTEDYFGGAWCYTKKEGDRYVEDGYQTPYLGYCYFSTRDDTIEPRPFHDDTVVPMRSLYRWHVVDPIRFENDLKVTVQSIGLRGEEYFEREDDISTVSYWYQTHPHADFPRLPSREERWPR</sequence>
<dbReference type="Proteomes" id="UP000237947">
    <property type="component" value="Chromosome"/>
</dbReference>
<dbReference type="KEGG" id="fsa:C5Q98_06900"/>
<gene>
    <name evidence="1" type="ORF">C5Q98_06900</name>
</gene>
<dbReference type="Pfam" id="PF11175">
    <property type="entry name" value="DUF2961"/>
    <property type="match status" value="1"/>
</dbReference>
<organism evidence="1 2">
    <name type="scientific">Fastidiosipila sanguinis</name>
    <dbReference type="NCBI Taxonomy" id="236753"/>
    <lineage>
        <taxon>Bacteria</taxon>
        <taxon>Bacillati</taxon>
        <taxon>Bacillota</taxon>
        <taxon>Clostridia</taxon>
        <taxon>Eubacteriales</taxon>
        <taxon>Oscillospiraceae</taxon>
        <taxon>Fastidiosipila</taxon>
    </lineage>
</organism>
<protein>
    <recommendedName>
        <fullName evidence="3">DUF2961 domain-containing protein</fullName>
    </recommendedName>
</protein>
<proteinExistence type="predicted"/>
<reference evidence="2" key="1">
    <citation type="submission" date="2018-02" db="EMBL/GenBank/DDBJ databases">
        <authorList>
            <person name="Holder M.E."/>
            <person name="Ajami N.J."/>
            <person name="Petrosino J.F."/>
        </authorList>
    </citation>
    <scope>NUCLEOTIDE SEQUENCE [LARGE SCALE GENOMIC DNA]</scope>
    <source>
        <strain evidence="2">CCUG 47711</strain>
    </source>
</reference>
<dbReference type="AlphaFoldDB" id="A0A2S0KPM1"/>
<dbReference type="RefSeq" id="WP_106012902.1">
    <property type="nucleotide sequence ID" value="NZ_CP027226.1"/>
</dbReference>
<name>A0A2S0KPM1_9FIRM</name>
<evidence type="ECO:0000313" key="1">
    <source>
        <dbReference type="EMBL" id="AVM42954.1"/>
    </source>
</evidence>
<accession>A0A2S0KPM1</accession>
<keyword evidence="2" id="KW-1185">Reference proteome</keyword>
<dbReference type="OrthoDB" id="2518538at2"/>
<dbReference type="InterPro" id="IPR021345">
    <property type="entry name" value="DUF2961"/>
</dbReference>
<dbReference type="EMBL" id="CP027226">
    <property type="protein sequence ID" value="AVM42954.1"/>
    <property type="molecule type" value="Genomic_DNA"/>
</dbReference>